<dbReference type="SMART" id="SM01134">
    <property type="entry name" value="DeoRC"/>
    <property type="match status" value="1"/>
</dbReference>
<dbReference type="SUPFAM" id="SSF100950">
    <property type="entry name" value="NagB/RpiA/CoA transferase-like"/>
    <property type="match status" value="1"/>
</dbReference>
<proteinExistence type="predicted"/>
<keyword evidence="3" id="KW-0804">Transcription</keyword>
<dbReference type="PANTHER" id="PTHR30363:SF8">
    <property type="entry name" value="DEOXYRIBOSE OPERON REPRESSOR"/>
    <property type="match status" value="1"/>
</dbReference>
<dbReference type="PANTHER" id="PTHR30363">
    <property type="entry name" value="HTH-TYPE TRANSCRIPTIONAL REGULATOR SRLR-RELATED"/>
    <property type="match status" value="1"/>
</dbReference>
<dbReference type="InterPro" id="IPR018356">
    <property type="entry name" value="Tscrpt_reg_HTH_DeoR_CS"/>
</dbReference>
<dbReference type="InterPro" id="IPR001034">
    <property type="entry name" value="DeoR_HTH"/>
</dbReference>
<organism evidence="5 6">
    <name type="scientific">Teichococcus vastitatis</name>
    <dbReference type="NCBI Taxonomy" id="2307076"/>
    <lineage>
        <taxon>Bacteria</taxon>
        <taxon>Pseudomonadati</taxon>
        <taxon>Pseudomonadota</taxon>
        <taxon>Alphaproteobacteria</taxon>
        <taxon>Acetobacterales</taxon>
        <taxon>Roseomonadaceae</taxon>
        <taxon>Roseomonas</taxon>
    </lineage>
</organism>
<keyword evidence="1" id="KW-0805">Transcription regulation</keyword>
<dbReference type="InterPro" id="IPR037171">
    <property type="entry name" value="NagB/RpiA_transferase-like"/>
</dbReference>
<feature type="domain" description="HTH deoR-type" evidence="4">
    <location>
        <begin position="14"/>
        <end position="66"/>
    </location>
</feature>
<protein>
    <submittedName>
        <fullName evidence="5">DeoR family transcriptional regulator</fullName>
    </submittedName>
</protein>
<dbReference type="PROSITE" id="PS51000">
    <property type="entry name" value="HTH_DEOR_2"/>
    <property type="match status" value="1"/>
</dbReference>
<dbReference type="Pfam" id="PF00455">
    <property type="entry name" value="DeoRC"/>
    <property type="match status" value="1"/>
</dbReference>
<dbReference type="InterPro" id="IPR014036">
    <property type="entry name" value="DeoR-like_C"/>
</dbReference>
<evidence type="ECO:0000256" key="2">
    <source>
        <dbReference type="ARBA" id="ARBA00023125"/>
    </source>
</evidence>
<evidence type="ECO:0000256" key="3">
    <source>
        <dbReference type="ARBA" id="ARBA00023163"/>
    </source>
</evidence>
<evidence type="ECO:0000256" key="1">
    <source>
        <dbReference type="ARBA" id="ARBA00023015"/>
    </source>
</evidence>
<dbReference type="Proteomes" id="UP001201985">
    <property type="component" value="Unassembled WGS sequence"/>
</dbReference>
<comment type="caution">
    <text evidence="5">The sequence shown here is derived from an EMBL/GenBank/DDBJ whole genome shotgun (WGS) entry which is preliminary data.</text>
</comment>
<gene>
    <name evidence="5" type="ORF">MON41_25275</name>
</gene>
<evidence type="ECO:0000259" key="4">
    <source>
        <dbReference type="PROSITE" id="PS51000"/>
    </source>
</evidence>
<dbReference type="Gene3D" id="3.40.50.1360">
    <property type="match status" value="1"/>
</dbReference>
<keyword evidence="6" id="KW-1185">Reference proteome</keyword>
<name>A0ABS9WCB5_9PROT</name>
<reference evidence="5 6" key="1">
    <citation type="submission" date="2022-03" db="EMBL/GenBank/DDBJ databases">
        <title>Complete genome analysis of Roseomonas KG 17.1 : a prolific producer of plant growth promoters.</title>
        <authorList>
            <person name="Saadouli I."/>
            <person name="Najjari A."/>
            <person name="Mosbah A."/>
            <person name="Ouzari H.I."/>
        </authorList>
    </citation>
    <scope>NUCLEOTIDE SEQUENCE [LARGE SCALE GENOMIC DNA]</scope>
    <source>
        <strain evidence="5 6">KG17-1</strain>
    </source>
</reference>
<dbReference type="PROSITE" id="PS00894">
    <property type="entry name" value="HTH_DEOR_1"/>
    <property type="match status" value="1"/>
</dbReference>
<dbReference type="RefSeq" id="WP_120006941.1">
    <property type="nucleotide sequence ID" value="NZ_JALBUU010000125.1"/>
</dbReference>
<sequence>MAEGEPLGASDLRRRSRLAQLQDMLRQGGPTRLGDAAAALGVSSMTLRRDLARTGQPFSLLGGHVVPLGDGPSRRGYALEREQDSHAAAKRQAARRAASLVEEGDTLFIDCGTTMPHLVEALPPGLFLTVACYALNIAQLLSRRPQTQLVLLGGVFHPASATFASDEALASLRRLRINKAFLSAGGVHATRGVTCTNFNEVPVKQAAIASAAQSVLVVDSSKLGRLKPAFFAPVSAFERIVTSPLERPEAATPLLRAGSRLDTAPAGA</sequence>
<evidence type="ECO:0000313" key="6">
    <source>
        <dbReference type="Proteomes" id="UP001201985"/>
    </source>
</evidence>
<evidence type="ECO:0000313" key="5">
    <source>
        <dbReference type="EMBL" id="MCI0756951.1"/>
    </source>
</evidence>
<dbReference type="InterPro" id="IPR050313">
    <property type="entry name" value="Carb_Metab_HTH_regulators"/>
</dbReference>
<accession>A0ABS9WCB5</accession>
<dbReference type="Pfam" id="PF08220">
    <property type="entry name" value="HTH_DeoR"/>
    <property type="match status" value="1"/>
</dbReference>
<dbReference type="EMBL" id="JALBUU010000125">
    <property type="protein sequence ID" value="MCI0756951.1"/>
    <property type="molecule type" value="Genomic_DNA"/>
</dbReference>
<keyword evidence="2" id="KW-0238">DNA-binding</keyword>